<keyword evidence="2" id="KW-1185">Reference proteome</keyword>
<accession>A0A176W727</accession>
<evidence type="ECO:0000313" key="2">
    <source>
        <dbReference type="Proteomes" id="UP000077202"/>
    </source>
</evidence>
<dbReference type="EMBL" id="LVLJ01001637">
    <property type="protein sequence ID" value="OAE28878.1"/>
    <property type="molecule type" value="Genomic_DNA"/>
</dbReference>
<organism evidence="1 2">
    <name type="scientific">Marchantia polymorpha subsp. ruderalis</name>
    <dbReference type="NCBI Taxonomy" id="1480154"/>
    <lineage>
        <taxon>Eukaryota</taxon>
        <taxon>Viridiplantae</taxon>
        <taxon>Streptophyta</taxon>
        <taxon>Embryophyta</taxon>
        <taxon>Marchantiophyta</taxon>
        <taxon>Marchantiopsida</taxon>
        <taxon>Marchantiidae</taxon>
        <taxon>Marchantiales</taxon>
        <taxon>Marchantiaceae</taxon>
        <taxon>Marchantia</taxon>
    </lineage>
</organism>
<dbReference type="AlphaFoldDB" id="A0A176W727"/>
<sequence length="92" mass="9795">MRMRRAAKQRASIGSWSGTDVDLSRVIGTLPTAPLSGRAGAKARWTNEVLPELPRSGTSAQYMLGNRHEVESVDVVVAASAAGKNELSVSKM</sequence>
<evidence type="ECO:0000313" key="1">
    <source>
        <dbReference type="EMBL" id="OAE28878.1"/>
    </source>
</evidence>
<protein>
    <submittedName>
        <fullName evidence="1">Uncharacterized protein</fullName>
    </submittedName>
</protein>
<proteinExistence type="predicted"/>
<name>A0A176W727_MARPO</name>
<dbReference type="Proteomes" id="UP000077202">
    <property type="component" value="Unassembled WGS sequence"/>
</dbReference>
<reference evidence="1" key="1">
    <citation type="submission" date="2016-03" db="EMBL/GenBank/DDBJ databases">
        <title>Mechanisms controlling the formation of the plant cell surface in tip-growing cells are functionally conserved among land plants.</title>
        <authorList>
            <person name="Honkanen S."/>
            <person name="Jones V.A."/>
            <person name="Morieri G."/>
            <person name="Champion C."/>
            <person name="Hetherington A.J."/>
            <person name="Kelly S."/>
            <person name="Saint-Marcoux D."/>
            <person name="Proust H."/>
            <person name="Prescott H."/>
            <person name="Dolan L."/>
        </authorList>
    </citation>
    <scope>NUCLEOTIDE SEQUENCE [LARGE SCALE GENOMIC DNA]</scope>
    <source>
        <tissue evidence="1">Whole gametophyte</tissue>
    </source>
</reference>
<gene>
    <name evidence="1" type="ORF">AXG93_2255s1100</name>
</gene>
<comment type="caution">
    <text evidence="1">The sequence shown here is derived from an EMBL/GenBank/DDBJ whole genome shotgun (WGS) entry which is preliminary data.</text>
</comment>